<evidence type="ECO:0008006" key="4">
    <source>
        <dbReference type="Google" id="ProtNLM"/>
    </source>
</evidence>
<reference evidence="2 3" key="1">
    <citation type="submission" date="2019-05" db="EMBL/GenBank/DDBJ databases">
        <title>Streptomyces marianii sp. nov., a novel marine actinomycete from southern coast of India.</title>
        <authorList>
            <person name="Iniyan A.M."/>
            <person name="Wink J."/>
            <person name="Ramprasad E."/>
            <person name="Ramana C.V."/>
            <person name="Bunk B."/>
            <person name="Sproer C."/>
            <person name="Joseph F.-J.R.S."/>
            <person name="Vincent S.G.P."/>
        </authorList>
    </citation>
    <scope>NUCLEOTIDE SEQUENCE [LARGE SCALE GENOMIC DNA]</scope>
    <source>
        <strain evidence="2 3">ICN19</strain>
    </source>
</reference>
<name>A0A5R9E599_9ACTN</name>
<dbReference type="RefSeq" id="WP_138053540.1">
    <property type="nucleotide sequence ID" value="NZ_VAWE01000001.1"/>
</dbReference>
<organism evidence="2 3">
    <name type="scientific">Streptomyces marianii</name>
    <dbReference type="NCBI Taxonomy" id="1817406"/>
    <lineage>
        <taxon>Bacteria</taxon>
        <taxon>Bacillati</taxon>
        <taxon>Actinomycetota</taxon>
        <taxon>Actinomycetes</taxon>
        <taxon>Kitasatosporales</taxon>
        <taxon>Streptomycetaceae</taxon>
        <taxon>Streptomyces</taxon>
    </lineage>
</organism>
<evidence type="ECO:0000256" key="1">
    <source>
        <dbReference type="SAM" id="MobiDB-lite"/>
    </source>
</evidence>
<protein>
    <recommendedName>
        <fullName evidence="4">Lipoprotein</fullName>
    </recommendedName>
</protein>
<dbReference type="AlphaFoldDB" id="A0A5R9E599"/>
<dbReference type="EMBL" id="VAWE01000001">
    <property type="protein sequence ID" value="TLQ44139.1"/>
    <property type="molecule type" value="Genomic_DNA"/>
</dbReference>
<sequence>MRLQGERTAEKAFDLLRESDSMQLSISIRGPRGGAVISVHTDRDGNCTGTYDMGRMRRGDVIRIAGESASYVRYTDIALAEMRAEGARRGPAAEAQADERTALARGKYLKVPATSAAVKNQCDLDKLLSSVPSSGRGAQQLPAVERDGERVVPLRGPEGEGNLTMYVAAEGEPYIRFMEGTFRGAEMRVEFSRYGDPVHATAPPADKVLEIETGSGGLLDA</sequence>
<dbReference type="OrthoDB" id="4131510at2"/>
<accession>A0A5R9E599</accession>
<feature type="region of interest" description="Disordered" evidence="1">
    <location>
        <begin position="131"/>
        <end position="157"/>
    </location>
</feature>
<keyword evidence="3" id="KW-1185">Reference proteome</keyword>
<comment type="caution">
    <text evidence="2">The sequence shown here is derived from an EMBL/GenBank/DDBJ whole genome shotgun (WGS) entry which is preliminary data.</text>
</comment>
<gene>
    <name evidence="2" type="ORF">FEF34_14285</name>
</gene>
<dbReference type="Proteomes" id="UP000305921">
    <property type="component" value="Unassembled WGS sequence"/>
</dbReference>
<evidence type="ECO:0000313" key="3">
    <source>
        <dbReference type="Proteomes" id="UP000305921"/>
    </source>
</evidence>
<evidence type="ECO:0000313" key="2">
    <source>
        <dbReference type="EMBL" id="TLQ44139.1"/>
    </source>
</evidence>
<proteinExistence type="predicted"/>